<dbReference type="RefSeq" id="WP_077845585.1">
    <property type="nucleotide sequence ID" value="NZ_LZZM01000016.1"/>
</dbReference>
<dbReference type="SUPFAM" id="SSF82866">
    <property type="entry name" value="Multidrug efflux transporter AcrB transmembrane domain"/>
    <property type="match status" value="2"/>
</dbReference>
<keyword evidence="3" id="KW-1185">Reference proteome</keyword>
<dbReference type="Gene3D" id="3.30.70.1430">
    <property type="entry name" value="Multidrug efflux transporter AcrB pore domain"/>
    <property type="match status" value="2"/>
</dbReference>
<protein>
    <submittedName>
        <fullName evidence="2">Swarming motility protein SwrC</fullName>
    </submittedName>
</protein>
<feature type="transmembrane region" description="Helical" evidence="1">
    <location>
        <begin position="979"/>
        <end position="1002"/>
    </location>
</feature>
<dbReference type="EMBL" id="LZZM01000016">
    <property type="protein sequence ID" value="OOM82369.1"/>
    <property type="molecule type" value="Genomic_DNA"/>
</dbReference>
<dbReference type="Proteomes" id="UP000190890">
    <property type="component" value="Unassembled WGS sequence"/>
</dbReference>
<feature type="transmembrane region" description="Helical" evidence="1">
    <location>
        <begin position="12"/>
        <end position="32"/>
    </location>
</feature>
<dbReference type="GO" id="GO:0005886">
    <property type="term" value="C:plasma membrane"/>
    <property type="evidence" value="ECO:0007669"/>
    <property type="project" value="TreeGrafter"/>
</dbReference>
<dbReference type="InterPro" id="IPR001036">
    <property type="entry name" value="Acrflvin-R"/>
</dbReference>
<reference evidence="2 3" key="1">
    <citation type="submission" date="2016-05" db="EMBL/GenBank/DDBJ databases">
        <title>Microbial solvent formation.</title>
        <authorList>
            <person name="Poehlein A."/>
            <person name="Montoya Solano J.D."/>
            <person name="Flitsch S."/>
            <person name="Krabben P."/>
            <person name="Duerre P."/>
            <person name="Daniel R."/>
        </authorList>
    </citation>
    <scope>NUCLEOTIDE SEQUENCE [LARGE SCALE GENOMIC DNA]</scope>
    <source>
        <strain evidence="2 3">DSM 2619</strain>
    </source>
</reference>
<keyword evidence="1" id="KW-1133">Transmembrane helix</keyword>
<feature type="transmembrane region" description="Helical" evidence="1">
    <location>
        <begin position="360"/>
        <end position="381"/>
    </location>
</feature>
<comment type="caution">
    <text evidence="2">The sequence shown here is derived from an EMBL/GenBank/DDBJ whole genome shotgun (WGS) entry which is preliminary data.</text>
</comment>
<dbReference type="OrthoDB" id="9757876at2"/>
<dbReference type="AlphaFoldDB" id="A0A1S8TXM8"/>
<organism evidence="2 3">
    <name type="scientific">Clostridium puniceum</name>
    <dbReference type="NCBI Taxonomy" id="29367"/>
    <lineage>
        <taxon>Bacteria</taxon>
        <taxon>Bacillati</taxon>
        <taxon>Bacillota</taxon>
        <taxon>Clostridia</taxon>
        <taxon>Eubacteriales</taxon>
        <taxon>Clostridiaceae</taxon>
        <taxon>Clostridium</taxon>
    </lineage>
</organism>
<feature type="transmembrane region" description="Helical" evidence="1">
    <location>
        <begin position="519"/>
        <end position="542"/>
    </location>
</feature>
<dbReference type="Gene3D" id="3.30.2090.10">
    <property type="entry name" value="Multidrug efflux transporter AcrB TolC docking domain, DN and DC subdomains"/>
    <property type="match status" value="2"/>
</dbReference>
<feature type="transmembrane region" description="Helical" evidence="1">
    <location>
        <begin position="430"/>
        <end position="453"/>
    </location>
</feature>
<gene>
    <name evidence="2" type="primary">swrC</name>
    <name evidence="2" type="ORF">CLPUN_02700</name>
</gene>
<feature type="transmembrane region" description="Helical" evidence="1">
    <location>
        <begin position="902"/>
        <end position="927"/>
    </location>
</feature>
<sequence length="1021" mass="112661">MGLINGAIKNKKIVLFLVVIAIISGFYCYYIIPKQESPDVSSPAAMITTVYPGASPSDIESLVTKKIEEKVEEIDGYDYCESYSENSASIVIVVLNNDTDKEKAWRDLRDKIKDLKADLPDGCQDSQINTKLTETAGMIVSVSGDNYSYEQLGNYADDIKKELSNVSGISRFDIEGKQDKQVKVDVDFSKINKYSVSLEDVCGVLKAQNIEIPSGNLDLSTGKIKVQTPGSFTSIQDIENTIINVSKDTGQTIKIKDIANVHMDYDDDSNYKYTNNGENAVLLSGYFQDNKNIVLIGDDVQKKLDEIKEQLPKDLKIDEITFQPKDVNKSVSFFMENLRDGVILVVITVLIGMGFRNAMVVSAVIPISIAMSFIAMNAFGIKVHQMSTTALIIALGILVDDAIVIGDVVQVGIDQGMSGDEAAFNGIKKLFVPVFTSTLIIVGAFSPLLNIPGAVGEFMRTLPQVVMICITCSYISALFITPVMSSLFFRKSKNVNKESKIRKMFRGLLTYGLKHKIKVIIAAICVFIVSMGLMKMLGMQFFPHADKDIIYIDVSNEKVDDIDSTSNLVKQVEDVLKSQEEVTNYTSAIGGGMPRFYITLPTVAPSKDKAQIMVKVDIEKNKKFSSREKLVEYLQSQLDSKISGGTTSVKLLEQAQPIGAPIRLRLTGDDLNKIYVASDQIQEKLKDIKGTLNIRDDAAKKTYEYKVNIDSTEAMQHGLLKSDILKQINIALKGYNSSVYRKNGSDYNILVKTNIASVEDLKNLQVKSSVTNNKVLLSEVAAIDLDSQLDQIKHYKKDKTVTVYSDVKTGYNSVNIENALNQELNKMDLNGVNVLYDGEKQQIQKNFTSLGLAGVLCMVIIYVILFVQFKSFIQPLTIMCSLPLSLMGVAIGLLIFRMSISLTAVMGIISLIGVVIRNAILLVEYIIDGRKEGLSIDEACIHAVSQRFRPIILSSTATITGLIPLAFSKSALFGPMSVTIIFGLASATFLTFIVVPVIYSLVNTKLEERQIKKDKANIESQ</sequence>
<dbReference type="PRINTS" id="PR00702">
    <property type="entry name" value="ACRIFLAVINRP"/>
</dbReference>
<feature type="transmembrane region" description="Helical" evidence="1">
    <location>
        <begin position="465"/>
        <end position="489"/>
    </location>
</feature>
<keyword evidence="1" id="KW-0472">Membrane</keyword>
<dbReference type="PANTHER" id="PTHR32063:SF18">
    <property type="entry name" value="CATION EFFLUX SYSTEM PROTEIN"/>
    <property type="match status" value="1"/>
</dbReference>
<proteinExistence type="predicted"/>
<keyword evidence="1" id="KW-0812">Transmembrane</keyword>
<dbReference type="SUPFAM" id="SSF82714">
    <property type="entry name" value="Multidrug efflux transporter AcrB TolC docking domain, DN and DC subdomains"/>
    <property type="match status" value="2"/>
</dbReference>
<evidence type="ECO:0000256" key="1">
    <source>
        <dbReference type="SAM" id="Phobius"/>
    </source>
</evidence>
<accession>A0A1S8TXM8</accession>
<name>A0A1S8TXM8_9CLOT</name>
<dbReference type="PANTHER" id="PTHR32063">
    <property type="match status" value="1"/>
</dbReference>
<evidence type="ECO:0000313" key="3">
    <source>
        <dbReference type="Proteomes" id="UP000190890"/>
    </source>
</evidence>
<feature type="transmembrane region" description="Helical" evidence="1">
    <location>
        <begin position="948"/>
        <end position="967"/>
    </location>
</feature>
<evidence type="ECO:0000313" key="2">
    <source>
        <dbReference type="EMBL" id="OOM82369.1"/>
    </source>
</evidence>
<dbReference type="Gene3D" id="3.30.70.1320">
    <property type="entry name" value="Multidrug efflux transporter AcrB pore domain like"/>
    <property type="match status" value="1"/>
</dbReference>
<dbReference type="STRING" id="29367.CLPUN_02700"/>
<dbReference type="InterPro" id="IPR027463">
    <property type="entry name" value="AcrB_DN_DC_subdom"/>
</dbReference>
<dbReference type="Pfam" id="PF00873">
    <property type="entry name" value="ACR_tran"/>
    <property type="match status" value="1"/>
</dbReference>
<dbReference type="Gene3D" id="1.20.1640.10">
    <property type="entry name" value="Multidrug efflux transporter AcrB transmembrane domain"/>
    <property type="match status" value="2"/>
</dbReference>
<dbReference type="GO" id="GO:0042910">
    <property type="term" value="F:xenobiotic transmembrane transporter activity"/>
    <property type="evidence" value="ECO:0007669"/>
    <property type="project" value="TreeGrafter"/>
</dbReference>
<feature type="transmembrane region" description="Helical" evidence="1">
    <location>
        <begin position="850"/>
        <end position="869"/>
    </location>
</feature>
<dbReference type="SUPFAM" id="SSF82693">
    <property type="entry name" value="Multidrug efflux transporter AcrB pore domain, PN1, PN2, PC1 and PC2 subdomains"/>
    <property type="match status" value="2"/>
</dbReference>
<feature type="transmembrane region" description="Helical" evidence="1">
    <location>
        <begin position="876"/>
        <end position="896"/>
    </location>
</feature>
<dbReference type="Gene3D" id="3.30.70.1440">
    <property type="entry name" value="Multidrug efflux transporter AcrB pore domain"/>
    <property type="match status" value="1"/>
</dbReference>